<evidence type="ECO:0000313" key="1">
    <source>
        <dbReference type="EMBL" id="KAF2279459.1"/>
    </source>
</evidence>
<keyword evidence="2" id="KW-1185">Reference proteome</keyword>
<name>A0A6A6JWL5_WESOR</name>
<evidence type="ECO:0000313" key="2">
    <source>
        <dbReference type="Proteomes" id="UP000800097"/>
    </source>
</evidence>
<organism evidence="1 2">
    <name type="scientific">Westerdykella ornata</name>
    <dbReference type="NCBI Taxonomy" id="318751"/>
    <lineage>
        <taxon>Eukaryota</taxon>
        <taxon>Fungi</taxon>
        <taxon>Dikarya</taxon>
        <taxon>Ascomycota</taxon>
        <taxon>Pezizomycotina</taxon>
        <taxon>Dothideomycetes</taxon>
        <taxon>Pleosporomycetidae</taxon>
        <taxon>Pleosporales</taxon>
        <taxon>Sporormiaceae</taxon>
        <taxon>Westerdykella</taxon>
    </lineage>
</organism>
<proteinExistence type="predicted"/>
<reference evidence="1" key="1">
    <citation type="journal article" date="2020" name="Stud. Mycol.">
        <title>101 Dothideomycetes genomes: a test case for predicting lifestyles and emergence of pathogens.</title>
        <authorList>
            <person name="Haridas S."/>
            <person name="Albert R."/>
            <person name="Binder M."/>
            <person name="Bloem J."/>
            <person name="Labutti K."/>
            <person name="Salamov A."/>
            <person name="Andreopoulos B."/>
            <person name="Baker S."/>
            <person name="Barry K."/>
            <person name="Bills G."/>
            <person name="Bluhm B."/>
            <person name="Cannon C."/>
            <person name="Castanera R."/>
            <person name="Culley D."/>
            <person name="Daum C."/>
            <person name="Ezra D."/>
            <person name="Gonzalez J."/>
            <person name="Henrissat B."/>
            <person name="Kuo A."/>
            <person name="Liang C."/>
            <person name="Lipzen A."/>
            <person name="Lutzoni F."/>
            <person name="Magnuson J."/>
            <person name="Mondo S."/>
            <person name="Nolan M."/>
            <person name="Ohm R."/>
            <person name="Pangilinan J."/>
            <person name="Park H.-J."/>
            <person name="Ramirez L."/>
            <person name="Alfaro M."/>
            <person name="Sun H."/>
            <person name="Tritt A."/>
            <person name="Yoshinaga Y."/>
            <person name="Zwiers L.-H."/>
            <person name="Turgeon B."/>
            <person name="Goodwin S."/>
            <person name="Spatafora J."/>
            <person name="Crous P."/>
            <person name="Grigoriev I."/>
        </authorList>
    </citation>
    <scope>NUCLEOTIDE SEQUENCE</scope>
    <source>
        <strain evidence="1">CBS 379.55</strain>
    </source>
</reference>
<dbReference type="GeneID" id="54546649"/>
<gene>
    <name evidence="1" type="ORF">EI97DRAFT_176933</name>
</gene>
<dbReference type="RefSeq" id="XP_033656998.1">
    <property type="nucleotide sequence ID" value="XM_033793474.1"/>
</dbReference>
<protein>
    <submittedName>
        <fullName evidence="1">Uncharacterized protein</fullName>
    </submittedName>
</protein>
<dbReference type="AlphaFoldDB" id="A0A6A6JWL5"/>
<dbReference type="Proteomes" id="UP000800097">
    <property type="component" value="Unassembled WGS sequence"/>
</dbReference>
<accession>A0A6A6JWL5</accession>
<dbReference type="EMBL" id="ML986486">
    <property type="protein sequence ID" value="KAF2279459.1"/>
    <property type="molecule type" value="Genomic_DNA"/>
</dbReference>
<sequence>MRLGLSAVATLPPAASGTFTPASRERGTTIPQIAAVVHVEGRAFCWRASCLANLHCCGVTIDQHSLECYCMFATPPPGVHAQDDCSARACVSGPPIHIQFAKDLGYQRLRLVLHRKASTVYALGRR</sequence>